<dbReference type="EMBL" id="LGRX02016518">
    <property type="protein sequence ID" value="KAK3261995.1"/>
    <property type="molecule type" value="Genomic_DNA"/>
</dbReference>
<accession>A0AAE0KVI2</accession>
<dbReference type="GO" id="GO:0007051">
    <property type="term" value="P:spindle organization"/>
    <property type="evidence" value="ECO:0007669"/>
    <property type="project" value="TreeGrafter"/>
</dbReference>
<keyword evidence="3" id="KW-0677">Repeat</keyword>
<protein>
    <submittedName>
        <fullName evidence="6">Uncharacterized protein</fullName>
    </submittedName>
</protein>
<dbReference type="AlphaFoldDB" id="A0AAE0KVI2"/>
<dbReference type="SMART" id="SM00015">
    <property type="entry name" value="IQ"/>
    <property type="match status" value="4"/>
</dbReference>
<keyword evidence="2" id="KW-0963">Cytoplasm</keyword>
<dbReference type="InterPro" id="IPR027417">
    <property type="entry name" value="P-loop_NTPase"/>
</dbReference>
<dbReference type="Proteomes" id="UP001190700">
    <property type="component" value="Unassembled WGS sequence"/>
</dbReference>
<dbReference type="GO" id="GO:0005737">
    <property type="term" value="C:cytoplasm"/>
    <property type="evidence" value="ECO:0007669"/>
    <property type="project" value="UniProtKB-SubCell"/>
</dbReference>
<evidence type="ECO:0000256" key="4">
    <source>
        <dbReference type="ARBA" id="ARBA00022860"/>
    </source>
</evidence>
<keyword evidence="4" id="KW-0112">Calmodulin-binding</keyword>
<evidence type="ECO:0000313" key="6">
    <source>
        <dbReference type="EMBL" id="KAK3261995.1"/>
    </source>
</evidence>
<evidence type="ECO:0000256" key="5">
    <source>
        <dbReference type="SAM" id="MobiDB-lite"/>
    </source>
</evidence>
<proteinExistence type="predicted"/>
<dbReference type="InterPro" id="IPR000048">
    <property type="entry name" value="IQ_motif_EF-hand-BS"/>
</dbReference>
<dbReference type="GO" id="GO:0000278">
    <property type="term" value="P:mitotic cell cycle"/>
    <property type="evidence" value="ECO:0007669"/>
    <property type="project" value="TreeGrafter"/>
</dbReference>
<sequence length="331" mass="36696">MDADDRRPTPAETNAGDDDVDDERLALTAMTAEADDADDRRPTPAERNAGDDDVDDEDDRRPALAGAAQAHEWEDRAAPGARGRMAAVAGPPACLQVLTAADAVGRPVLQSPAKTQPMHHDAHVRTLPPLLPGAMPPLPATAPLWRRACRVAHQVLAAVVVIQAAVRKWQGRRRLQGLCSAAVVIQAAERRHRAQLRYDGLRRAAITVQRSARRAQWQRRARNTAAVTLQGAARRWLAERTAEAGRDTERAVIVIQRHVRGRMRRRDLGLKRAAAVCIQLAIRARLRRAALDRSAAAALQLQRHTRGWQQRRRYHEYRKIREKSAGILQAA</sequence>
<comment type="caution">
    <text evidence="6">The sequence shown here is derived from an EMBL/GenBank/DDBJ whole genome shotgun (WGS) entry which is preliminary data.</text>
</comment>
<gene>
    <name evidence="6" type="ORF">CYMTET_29126</name>
</gene>
<dbReference type="Gene3D" id="1.20.5.190">
    <property type="match status" value="2"/>
</dbReference>
<name>A0AAE0KVI2_9CHLO</name>
<evidence type="ECO:0000313" key="7">
    <source>
        <dbReference type="Proteomes" id="UP001190700"/>
    </source>
</evidence>
<evidence type="ECO:0000256" key="2">
    <source>
        <dbReference type="ARBA" id="ARBA00022490"/>
    </source>
</evidence>
<reference evidence="6 7" key="1">
    <citation type="journal article" date="2015" name="Genome Biol. Evol.">
        <title>Comparative Genomics of a Bacterivorous Green Alga Reveals Evolutionary Causalities and Consequences of Phago-Mixotrophic Mode of Nutrition.</title>
        <authorList>
            <person name="Burns J.A."/>
            <person name="Paasch A."/>
            <person name="Narechania A."/>
            <person name="Kim E."/>
        </authorList>
    </citation>
    <scope>NUCLEOTIDE SEQUENCE [LARGE SCALE GENOMIC DNA]</scope>
    <source>
        <strain evidence="6 7">PLY_AMNH</strain>
    </source>
</reference>
<feature type="non-terminal residue" evidence="6">
    <location>
        <position position="331"/>
    </location>
</feature>
<keyword evidence="7" id="KW-1185">Reference proteome</keyword>
<feature type="compositionally biased region" description="Basic and acidic residues" evidence="5">
    <location>
        <begin position="38"/>
        <end position="50"/>
    </location>
</feature>
<feature type="region of interest" description="Disordered" evidence="5">
    <location>
        <begin position="1"/>
        <end position="79"/>
    </location>
</feature>
<dbReference type="Pfam" id="PF00612">
    <property type="entry name" value="IQ"/>
    <property type="match status" value="3"/>
</dbReference>
<comment type="subcellular location">
    <subcellularLocation>
        <location evidence="1">Cytoplasm</location>
    </subcellularLocation>
</comment>
<dbReference type="InterPro" id="IPR051185">
    <property type="entry name" value="ASPM"/>
</dbReference>
<dbReference type="GO" id="GO:0051295">
    <property type="term" value="P:establishment of meiotic spindle localization"/>
    <property type="evidence" value="ECO:0007669"/>
    <property type="project" value="TreeGrafter"/>
</dbReference>
<dbReference type="PANTHER" id="PTHR22706:SF1">
    <property type="entry name" value="ASSEMBLY FACTOR FOR SPINDLE MICROTUBULES"/>
    <property type="match status" value="1"/>
</dbReference>
<dbReference type="PANTHER" id="PTHR22706">
    <property type="entry name" value="ASSEMBLY FACTOR FOR SPINDLE MICROTUBULES"/>
    <property type="match status" value="1"/>
</dbReference>
<organism evidence="6 7">
    <name type="scientific">Cymbomonas tetramitiformis</name>
    <dbReference type="NCBI Taxonomy" id="36881"/>
    <lineage>
        <taxon>Eukaryota</taxon>
        <taxon>Viridiplantae</taxon>
        <taxon>Chlorophyta</taxon>
        <taxon>Pyramimonadophyceae</taxon>
        <taxon>Pyramimonadales</taxon>
        <taxon>Pyramimonadaceae</taxon>
        <taxon>Cymbomonas</taxon>
    </lineage>
</organism>
<dbReference type="GO" id="GO:0000922">
    <property type="term" value="C:spindle pole"/>
    <property type="evidence" value="ECO:0007669"/>
    <property type="project" value="TreeGrafter"/>
</dbReference>
<dbReference type="PROSITE" id="PS50096">
    <property type="entry name" value="IQ"/>
    <property type="match status" value="2"/>
</dbReference>
<dbReference type="GO" id="GO:0005516">
    <property type="term" value="F:calmodulin binding"/>
    <property type="evidence" value="ECO:0007669"/>
    <property type="project" value="UniProtKB-KW"/>
</dbReference>
<evidence type="ECO:0000256" key="1">
    <source>
        <dbReference type="ARBA" id="ARBA00004496"/>
    </source>
</evidence>
<evidence type="ECO:0000256" key="3">
    <source>
        <dbReference type="ARBA" id="ARBA00022737"/>
    </source>
</evidence>
<dbReference type="SUPFAM" id="SSF52540">
    <property type="entry name" value="P-loop containing nucleoside triphosphate hydrolases"/>
    <property type="match status" value="1"/>
</dbReference>